<dbReference type="AlphaFoldDB" id="A0AAE3UBI4"/>
<reference evidence="1 3" key="1">
    <citation type="submission" date="2023-05" db="EMBL/GenBank/DDBJ databases">
        <authorList>
            <person name="Zhang X."/>
        </authorList>
    </citation>
    <scope>NUCLEOTIDE SEQUENCE</scope>
    <source>
        <strain evidence="2 3">DM2B3-1</strain>
        <strain evidence="1">YF14B1</strain>
    </source>
</reference>
<evidence type="ECO:0000313" key="2">
    <source>
        <dbReference type="EMBL" id="MDJ1495067.1"/>
    </source>
</evidence>
<dbReference type="EMBL" id="JASJOT010000013">
    <property type="protein sequence ID" value="MDJ1495067.1"/>
    <property type="molecule type" value="Genomic_DNA"/>
</dbReference>
<gene>
    <name evidence="1" type="ORF">QNI16_28275</name>
    <name evidence="2" type="ORF">QNI19_19165</name>
</gene>
<sequence>MAKITLLGIQHTQNRMERIKFLSIETGLSLTESRDIFDRLDGFKINECFLVNNEIEVDFIGAKDDVADKLDKQGFVYKLDASFLSVDEPI</sequence>
<protein>
    <submittedName>
        <fullName evidence="1">Uncharacterized protein</fullName>
    </submittedName>
</protein>
<name>A0AAE3UBI4_9BACT</name>
<evidence type="ECO:0000313" key="4">
    <source>
        <dbReference type="Proteomes" id="UP001241110"/>
    </source>
</evidence>
<keyword evidence="3" id="KW-1185">Reference proteome</keyword>
<accession>A0AAE3UBI4</accession>
<organism evidence="1 4">
    <name type="scientific">Xanthocytophaga flava</name>
    <dbReference type="NCBI Taxonomy" id="3048013"/>
    <lineage>
        <taxon>Bacteria</taxon>
        <taxon>Pseudomonadati</taxon>
        <taxon>Bacteroidota</taxon>
        <taxon>Cytophagia</taxon>
        <taxon>Cytophagales</taxon>
        <taxon>Rhodocytophagaceae</taxon>
        <taxon>Xanthocytophaga</taxon>
    </lineage>
</organism>
<dbReference type="Proteomes" id="UP001228581">
    <property type="component" value="Unassembled WGS sequence"/>
</dbReference>
<dbReference type="Proteomes" id="UP001241110">
    <property type="component" value="Unassembled WGS sequence"/>
</dbReference>
<dbReference type="EMBL" id="JASJOS010000014">
    <property type="protein sequence ID" value="MDJ1484428.1"/>
    <property type="molecule type" value="Genomic_DNA"/>
</dbReference>
<proteinExistence type="predicted"/>
<dbReference type="RefSeq" id="WP_313998785.1">
    <property type="nucleotide sequence ID" value="NZ_JASJOT010000013.1"/>
</dbReference>
<comment type="caution">
    <text evidence="1">The sequence shown here is derived from an EMBL/GenBank/DDBJ whole genome shotgun (WGS) entry which is preliminary data.</text>
</comment>
<evidence type="ECO:0000313" key="3">
    <source>
        <dbReference type="Proteomes" id="UP001228581"/>
    </source>
</evidence>
<evidence type="ECO:0000313" key="1">
    <source>
        <dbReference type="EMBL" id="MDJ1484428.1"/>
    </source>
</evidence>